<evidence type="ECO:0000313" key="2">
    <source>
        <dbReference type="EMBL" id="KAI5324259.1"/>
    </source>
</evidence>
<protein>
    <submittedName>
        <fullName evidence="2">Uncharacterized protein</fullName>
    </submittedName>
</protein>
<organism evidence="2 3">
    <name type="scientific">Prunus dulcis</name>
    <name type="common">Almond</name>
    <name type="synonym">Amygdalus dulcis</name>
    <dbReference type="NCBI Taxonomy" id="3755"/>
    <lineage>
        <taxon>Eukaryota</taxon>
        <taxon>Viridiplantae</taxon>
        <taxon>Streptophyta</taxon>
        <taxon>Embryophyta</taxon>
        <taxon>Tracheophyta</taxon>
        <taxon>Spermatophyta</taxon>
        <taxon>Magnoliopsida</taxon>
        <taxon>eudicotyledons</taxon>
        <taxon>Gunneridae</taxon>
        <taxon>Pentapetalae</taxon>
        <taxon>rosids</taxon>
        <taxon>fabids</taxon>
        <taxon>Rosales</taxon>
        <taxon>Rosaceae</taxon>
        <taxon>Amygdaloideae</taxon>
        <taxon>Amygdaleae</taxon>
        <taxon>Prunus</taxon>
    </lineage>
</organism>
<comment type="caution">
    <text evidence="2">The sequence shown here is derived from an EMBL/GenBank/DDBJ whole genome shotgun (WGS) entry which is preliminary data.</text>
</comment>
<dbReference type="EMBL" id="JAJFAZ020000006">
    <property type="protein sequence ID" value="KAI5324259.1"/>
    <property type="molecule type" value="Genomic_DNA"/>
</dbReference>
<dbReference type="AlphaFoldDB" id="A0AAD4VH57"/>
<evidence type="ECO:0000313" key="3">
    <source>
        <dbReference type="Proteomes" id="UP001054821"/>
    </source>
</evidence>
<dbReference type="Proteomes" id="UP001054821">
    <property type="component" value="Chromosome 6"/>
</dbReference>
<proteinExistence type="predicted"/>
<keyword evidence="3" id="KW-1185">Reference proteome</keyword>
<accession>A0AAD4VH57</accession>
<reference evidence="2 3" key="1">
    <citation type="journal article" date="2022" name="G3 (Bethesda)">
        <title>Whole-genome sequence and methylome profiling of the almond [Prunus dulcis (Mill.) D.A. Webb] cultivar 'Nonpareil'.</title>
        <authorList>
            <person name="D'Amico-Willman K.M."/>
            <person name="Ouma W.Z."/>
            <person name="Meulia T."/>
            <person name="Sideli G.M."/>
            <person name="Gradziel T.M."/>
            <person name="Fresnedo-Ramirez J."/>
        </authorList>
    </citation>
    <scope>NUCLEOTIDE SEQUENCE [LARGE SCALE GENOMIC DNA]</scope>
    <source>
        <strain evidence="2">Clone GOH B32 T37-40</strain>
    </source>
</reference>
<gene>
    <name evidence="2" type="ORF">L3X38_033332</name>
</gene>
<feature type="region of interest" description="Disordered" evidence="1">
    <location>
        <begin position="81"/>
        <end position="102"/>
    </location>
</feature>
<name>A0AAD4VH57_PRUDU</name>
<evidence type="ECO:0000256" key="1">
    <source>
        <dbReference type="SAM" id="MobiDB-lite"/>
    </source>
</evidence>
<sequence length="102" mass="12046">MMRELNDRFSEQMVELLTLSTTLDLRNSFMSFSIEHICKLAKKFYLGNFLPQEFKALEVELKYFQNDIKIAFHALEQLQRRAEPKAGRRKKNDVPVRSPRPG</sequence>